<protein>
    <recommendedName>
        <fullName evidence="5">NAC domain-containing protein</fullName>
    </recommendedName>
</protein>
<dbReference type="Proteomes" id="UP001054889">
    <property type="component" value="Unassembled WGS sequence"/>
</dbReference>
<dbReference type="EMBL" id="BQKI01000010">
    <property type="protein sequence ID" value="GJN03593.1"/>
    <property type="molecule type" value="Genomic_DNA"/>
</dbReference>
<sequence length="100" mass="11378">MRASGATQSGYWKSTWKDKAVYSSAGSHLIGAKKMPVFYGGRAPRRKKTGWVMQEYALKERVLLRGAHTTRKLIFVVYLKLCRVFCFGHTGKVGIYYVLN</sequence>
<dbReference type="GO" id="GO:0003677">
    <property type="term" value="F:DNA binding"/>
    <property type="evidence" value="ECO:0007669"/>
    <property type="project" value="UniProtKB-KW"/>
</dbReference>
<dbReference type="InterPro" id="IPR036093">
    <property type="entry name" value="NAC_dom_sf"/>
</dbReference>
<organism evidence="6 7">
    <name type="scientific">Eleusine coracana subsp. coracana</name>
    <dbReference type="NCBI Taxonomy" id="191504"/>
    <lineage>
        <taxon>Eukaryota</taxon>
        <taxon>Viridiplantae</taxon>
        <taxon>Streptophyta</taxon>
        <taxon>Embryophyta</taxon>
        <taxon>Tracheophyta</taxon>
        <taxon>Spermatophyta</taxon>
        <taxon>Magnoliopsida</taxon>
        <taxon>Liliopsida</taxon>
        <taxon>Poales</taxon>
        <taxon>Poaceae</taxon>
        <taxon>PACMAD clade</taxon>
        <taxon>Chloridoideae</taxon>
        <taxon>Cynodonteae</taxon>
        <taxon>Eleusininae</taxon>
        <taxon>Eleusine</taxon>
    </lineage>
</organism>
<dbReference type="GO" id="GO:0006355">
    <property type="term" value="P:regulation of DNA-templated transcription"/>
    <property type="evidence" value="ECO:0007669"/>
    <property type="project" value="InterPro"/>
</dbReference>
<dbReference type="Pfam" id="PF02365">
    <property type="entry name" value="NAM"/>
    <property type="match status" value="1"/>
</dbReference>
<reference evidence="6" key="1">
    <citation type="journal article" date="2018" name="DNA Res.">
        <title>Multiple hybrid de novo genome assembly of finger millet, an orphan allotetraploid crop.</title>
        <authorList>
            <person name="Hatakeyama M."/>
            <person name="Aluri S."/>
            <person name="Balachadran M.T."/>
            <person name="Sivarajan S.R."/>
            <person name="Patrignani A."/>
            <person name="Gruter S."/>
            <person name="Poveda L."/>
            <person name="Shimizu-Inatsugi R."/>
            <person name="Baeten J."/>
            <person name="Francoijs K.J."/>
            <person name="Nataraja K.N."/>
            <person name="Reddy Y.A.N."/>
            <person name="Phadnis S."/>
            <person name="Ravikumar R.L."/>
            <person name="Schlapbach R."/>
            <person name="Sreeman S.M."/>
            <person name="Shimizu K.K."/>
        </authorList>
    </citation>
    <scope>NUCLEOTIDE SEQUENCE</scope>
</reference>
<dbReference type="PANTHER" id="PTHR31744">
    <property type="entry name" value="PROTEIN CUP-SHAPED COTYLEDON 2-RELATED"/>
    <property type="match status" value="1"/>
</dbReference>
<dbReference type="SUPFAM" id="SSF101941">
    <property type="entry name" value="NAC domain"/>
    <property type="match status" value="1"/>
</dbReference>
<comment type="caution">
    <text evidence="6">The sequence shown here is derived from an EMBL/GenBank/DDBJ whole genome shotgun (WGS) entry which is preliminary data.</text>
</comment>
<gene>
    <name evidence="6" type="primary">ga21056</name>
    <name evidence="6" type="ORF">PR202_ga21056</name>
</gene>
<reference evidence="6" key="2">
    <citation type="submission" date="2021-12" db="EMBL/GenBank/DDBJ databases">
        <title>Resequencing data analysis of finger millet.</title>
        <authorList>
            <person name="Hatakeyama M."/>
            <person name="Aluri S."/>
            <person name="Balachadran M.T."/>
            <person name="Sivarajan S.R."/>
            <person name="Poveda L."/>
            <person name="Shimizu-Inatsugi R."/>
            <person name="Schlapbach R."/>
            <person name="Sreeman S.M."/>
            <person name="Shimizu K.K."/>
        </authorList>
    </citation>
    <scope>NUCLEOTIDE SEQUENCE</scope>
</reference>
<dbReference type="InterPro" id="IPR003441">
    <property type="entry name" value="NAC-dom"/>
</dbReference>
<evidence type="ECO:0000256" key="2">
    <source>
        <dbReference type="ARBA" id="ARBA00023125"/>
    </source>
</evidence>
<proteinExistence type="predicted"/>
<evidence type="ECO:0000313" key="6">
    <source>
        <dbReference type="EMBL" id="GJN03593.1"/>
    </source>
</evidence>
<dbReference type="PROSITE" id="PS51005">
    <property type="entry name" value="NAC"/>
    <property type="match status" value="1"/>
</dbReference>
<keyword evidence="1" id="KW-0805">Transcription regulation</keyword>
<dbReference type="AlphaFoldDB" id="A0AAV5D0E1"/>
<evidence type="ECO:0000259" key="5">
    <source>
        <dbReference type="PROSITE" id="PS51005"/>
    </source>
</evidence>
<accession>A0AAV5D0E1</accession>
<keyword evidence="7" id="KW-1185">Reference proteome</keyword>
<keyword evidence="3" id="KW-0804">Transcription</keyword>
<dbReference type="Gene3D" id="2.170.150.80">
    <property type="entry name" value="NAC domain"/>
    <property type="match status" value="1"/>
</dbReference>
<dbReference type="PANTHER" id="PTHR31744:SF74">
    <property type="entry name" value="OS08G0433500 PROTEIN"/>
    <property type="match status" value="1"/>
</dbReference>
<keyword evidence="2" id="KW-0238">DNA-binding</keyword>
<evidence type="ECO:0000256" key="3">
    <source>
        <dbReference type="ARBA" id="ARBA00023163"/>
    </source>
</evidence>
<evidence type="ECO:0000256" key="4">
    <source>
        <dbReference type="ARBA" id="ARBA00023242"/>
    </source>
</evidence>
<evidence type="ECO:0000256" key="1">
    <source>
        <dbReference type="ARBA" id="ARBA00023015"/>
    </source>
</evidence>
<name>A0AAV5D0E1_ELECO</name>
<evidence type="ECO:0000313" key="7">
    <source>
        <dbReference type="Proteomes" id="UP001054889"/>
    </source>
</evidence>
<keyword evidence="4" id="KW-0539">Nucleus</keyword>
<feature type="domain" description="NAC" evidence="5">
    <location>
        <begin position="1"/>
        <end position="87"/>
    </location>
</feature>